<dbReference type="InterPro" id="IPR008964">
    <property type="entry name" value="Invasin/intimin_cell_adhesion"/>
</dbReference>
<evidence type="ECO:0000313" key="2">
    <source>
        <dbReference type="Proteomes" id="UP000594468"/>
    </source>
</evidence>
<dbReference type="SUPFAM" id="SSF49373">
    <property type="entry name" value="Invasin/intimin cell-adhesion fragments"/>
    <property type="match status" value="1"/>
</dbReference>
<accession>A0A7S8IFQ1</accession>
<keyword evidence="2" id="KW-1185">Reference proteome</keyword>
<dbReference type="KEGG" id="pmet:G4Y79_11495"/>
<name>A0A7S8IFQ1_9CHLR</name>
<dbReference type="RefSeq" id="WP_195173023.1">
    <property type="nucleotide sequence ID" value="NZ_CP062983.1"/>
</dbReference>
<dbReference type="EMBL" id="CP062983">
    <property type="protein sequence ID" value="QPC84960.1"/>
    <property type="molecule type" value="Genomic_DNA"/>
</dbReference>
<protein>
    <submittedName>
        <fullName evidence="1">Uncharacterized protein</fullName>
    </submittedName>
</protein>
<proteinExistence type="predicted"/>
<gene>
    <name evidence="1" type="ORF">G4Y79_11495</name>
</gene>
<dbReference type="Proteomes" id="UP000594468">
    <property type="component" value="Chromosome"/>
</dbReference>
<organism evidence="1 2">
    <name type="scientific">Phototrophicus methaneseepsis</name>
    <dbReference type="NCBI Taxonomy" id="2710758"/>
    <lineage>
        <taxon>Bacteria</taxon>
        <taxon>Bacillati</taxon>
        <taxon>Chloroflexota</taxon>
        <taxon>Candidatus Thermofontia</taxon>
        <taxon>Phototrophicales</taxon>
        <taxon>Phototrophicaceae</taxon>
        <taxon>Phototrophicus</taxon>
    </lineage>
</organism>
<reference evidence="1 2" key="1">
    <citation type="submission" date="2020-02" db="EMBL/GenBank/DDBJ databases">
        <authorList>
            <person name="Zheng R.K."/>
            <person name="Sun C.M."/>
        </authorList>
    </citation>
    <scope>NUCLEOTIDE SEQUENCE [LARGE SCALE GENOMIC DNA]</scope>
    <source>
        <strain evidence="2">rifampicinis</strain>
    </source>
</reference>
<sequence>MTKHHRKYILLTAVLLGIAFRLVYAFSETGKITLEGPITLTAGEAWALNITIDNGSVGDTLEASIINGLQVLHETLTLGTGSIALWHIPEGTITQAGESLLIITYGNDTVEQNLAVLPAEPAQVDLFSTMNSLPSYGEGETTVMILPRDLWGNAPPNDSHFSLHVQYPTGESLMYPFEYREGLGYLQLVSQGGPGRLRLSIAQDQLAASLELVQTSGVPSKVELELVPDCVLNDGRDMVTLEATILDSNAYNVVDGTLVTFTWDDGQGYGRTIDGTAMLRLPAPLQTGHFVYGASSGQAHAEPAMLEVTAERCDVAQ</sequence>
<dbReference type="AlphaFoldDB" id="A0A7S8IFQ1"/>
<evidence type="ECO:0000313" key="1">
    <source>
        <dbReference type="EMBL" id="QPC84960.1"/>
    </source>
</evidence>